<feature type="compositionally biased region" description="Polar residues" evidence="1">
    <location>
        <begin position="301"/>
        <end position="311"/>
    </location>
</feature>
<evidence type="ECO:0000256" key="1">
    <source>
        <dbReference type="SAM" id="MobiDB-lite"/>
    </source>
</evidence>
<feature type="compositionally biased region" description="Polar residues" evidence="1">
    <location>
        <begin position="330"/>
        <end position="373"/>
    </location>
</feature>
<feature type="compositionally biased region" description="Polar residues" evidence="1">
    <location>
        <begin position="527"/>
        <end position="546"/>
    </location>
</feature>
<feature type="compositionally biased region" description="Low complexity" evidence="1">
    <location>
        <begin position="312"/>
        <end position="325"/>
    </location>
</feature>
<evidence type="ECO:0000313" key="2">
    <source>
        <dbReference type="EMBL" id="KAL3421370.1"/>
    </source>
</evidence>
<dbReference type="PANTHER" id="PTHR38701:SF1">
    <property type="entry name" value="UP-REGULATED DURING SEPTATION PROTEIN 1 DOMAIN-CONTAINING PROTEIN"/>
    <property type="match status" value="1"/>
</dbReference>
<feature type="compositionally biased region" description="Basic and acidic residues" evidence="1">
    <location>
        <begin position="690"/>
        <end position="699"/>
    </location>
</feature>
<gene>
    <name evidence="2" type="ORF">PVAG01_07815</name>
</gene>
<feature type="region of interest" description="Disordered" evidence="1">
    <location>
        <begin position="515"/>
        <end position="598"/>
    </location>
</feature>
<feature type="compositionally biased region" description="Low complexity" evidence="1">
    <location>
        <begin position="577"/>
        <end position="587"/>
    </location>
</feature>
<feature type="compositionally biased region" description="Polar residues" evidence="1">
    <location>
        <begin position="19"/>
        <end position="29"/>
    </location>
</feature>
<feature type="compositionally biased region" description="Low complexity" evidence="1">
    <location>
        <begin position="107"/>
        <end position="119"/>
    </location>
</feature>
<keyword evidence="3" id="KW-1185">Reference proteome</keyword>
<name>A0ABR4PDM1_9HELO</name>
<feature type="compositionally biased region" description="Polar residues" evidence="1">
    <location>
        <begin position="147"/>
        <end position="157"/>
    </location>
</feature>
<feature type="compositionally biased region" description="Low complexity" evidence="1">
    <location>
        <begin position="167"/>
        <end position="177"/>
    </location>
</feature>
<feature type="region of interest" description="Disordered" evidence="1">
    <location>
        <begin position="690"/>
        <end position="715"/>
    </location>
</feature>
<sequence length="715" mass="76486">MRALGVSVSLSRRLTTSTNINNTNQESQNPSSTATRTRPSRTPLQPRDENAMIARVPPKAKASQPLASKNGNANMPFDKQNAPSRPLMPALGVNSKSSRPPITPRVAGSTSAATATPSARKGARTDRSERNPTPTGSREDAPVLASSYLSSNVTPRSGSRKSRVESPAGTPTGTPTPQSVVEAPRIATEPVGYNSGLGVGGMERDGPRRPNVSFNSEVSYQNSSAPSAPDSKFFFASDVKSGANPPVRPGLQKQSSSSFFYANGDSIPPPSVRSGGSTVGSSLGDDLSQSKFFHANGTPDIITSPSPQFSAPRSTISNSSRITSPRLAPASTTSTVPYQRPNSPQKLSQNSAAASQKHVTGRTSPAFNRSIPTSAPRGTATQGNVVARRSSIESAPRNLGHSRSGSLGTAEVRTPPTRKISYGESQVLSPAGAFALSPVSASTPEEFHEGADDTLKADLPSGLQSPTKAGHSIEHMNELAANARRERKVLDLEITNSSLEAINRTLEREMRKQTAELRRYRRMSRTGRLSINTTASTRTSTESHSLMSLVDGTQFSDMSEEESFSEQDISEEESADDASLSSAALAESDARHRSKDEKRLQLDLAKHQQLLTDSQKMNQSLKRCLGWTEELITEGKKALEYHVRVSDVELGGRVLAPEYTAQRVEDDHEVIEALASPLLKEVMKAAAWGDEGRDGRDSGIELNPENGLHRGMSPS</sequence>
<dbReference type="EMBL" id="JBFCZG010000006">
    <property type="protein sequence ID" value="KAL3421370.1"/>
    <property type="molecule type" value="Genomic_DNA"/>
</dbReference>
<proteinExistence type="predicted"/>
<feature type="region of interest" description="Disordered" evidence="1">
    <location>
        <begin position="1"/>
        <end position="230"/>
    </location>
</feature>
<reference evidence="2 3" key="1">
    <citation type="submission" date="2024-06" db="EMBL/GenBank/DDBJ databases">
        <title>Complete genome of Phlyctema vagabunda strain 19-DSS-EL-015.</title>
        <authorList>
            <person name="Fiorenzani C."/>
        </authorList>
    </citation>
    <scope>NUCLEOTIDE SEQUENCE [LARGE SCALE GENOMIC DNA]</scope>
    <source>
        <strain evidence="2 3">19-DSS-EL-015</strain>
    </source>
</reference>
<feature type="compositionally biased region" description="Acidic residues" evidence="1">
    <location>
        <begin position="558"/>
        <end position="576"/>
    </location>
</feature>
<feature type="compositionally biased region" description="Low complexity" evidence="1">
    <location>
        <begin position="272"/>
        <end position="287"/>
    </location>
</feature>
<comment type="caution">
    <text evidence="2">The sequence shown here is derived from an EMBL/GenBank/DDBJ whole genome shotgun (WGS) entry which is preliminary data.</text>
</comment>
<feature type="compositionally biased region" description="Low complexity" evidence="1">
    <location>
        <begin position="30"/>
        <end position="43"/>
    </location>
</feature>
<feature type="region of interest" description="Disordered" evidence="1">
    <location>
        <begin position="242"/>
        <end position="418"/>
    </location>
</feature>
<organism evidence="2 3">
    <name type="scientific">Phlyctema vagabunda</name>
    <dbReference type="NCBI Taxonomy" id="108571"/>
    <lineage>
        <taxon>Eukaryota</taxon>
        <taxon>Fungi</taxon>
        <taxon>Dikarya</taxon>
        <taxon>Ascomycota</taxon>
        <taxon>Pezizomycotina</taxon>
        <taxon>Leotiomycetes</taxon>
        <taxon>Helotiales</taxon>
        <taxon>Dermateaceae</taxon>
        <taxon>Phlyctema</taxon>
    </lineage>
</organism>
<evidence type="ECO:0000313" key="3">
    <source>
        <dbReference type="Proteomes" id="UP001629113"/>
    </source>
</evidence>
<dbReference type="PANTHER" id="PTHR38701">
    <property type="entry name" value="CHROMOSOME 8, WHOLE GENOME SHOTGUN SEQUENCE"/>
    <property type="match status" value="1"/>
</dbReference>
<feature type="compositionally biased region" description="Low complexity" evidence="1">
    <location>
        <begin position="1"/>
        <end position="18"/>
    </location>
</feature>
<feature type="compositionally biased region" description="Basic and acidic residues" evidence="1">
    <location>
        <begin position="588"/>
        <end position="598"/>
    </location>
</feature>
<protein>
    <submittedName>
        <fullName evidence="2">Uncharacterized protein</fullName>
    </submittedName>
</protein>
<dbReference type="Proteomes" id="UP001629113">
    <property type="component" value="Unassembled WGS sequence"/>
</dbReference>
<feature type="compositionally biased region" description="Polar residues" evidence="1">
    <location>
        <begin position="212"/>
        <end position="226"/>
    </location>
</feature>
<accession>A0ABR4PDM1</accession>